<keyword evidence="5" id="KW-0131">Cell cycle</keyword>
<keyword evidence="3" id="KW-0498">Mitosis</keyword>
<evidence type="ECO:0000256" key="3">
    <source>
        <dbReference type="ARBA" id="ARBA00022776"/>
    </source>
</evidence>
<feature type="region of interest" description="Disordered" evidence="6">
    <location>
        <begin position="760"/>
        <end position="801"/>
    </location>
</feature>
<evidence type="ECO:0000259" key="8">
    <source>
        <dbReference type="Pfam" id="PF12896"/>
    </source>
</evidence>
<evidence type="ECO:0000256" key="5">
    <source>
        <dbReference type="ARBA" id="ARBA00023306"/>
    </source>
</evidence>
<name>A0ABM1A4C5_APLCA</name>
<protein>
    <recommendedName>
        <fullName evidence="1">Anaphase-promoting complex subunit 4</fullName>
    </recommendedName>
</protein>
<dbReference type="InterPro" id="IPR024790">
    <property type="entry name" value="APC4_long_dom"/>
</dbReference>
<dbReference type="InterPro" id="IPR024789">
    <property type="entry name" value="APC4"/>
</dbReference>
<gene>
    <name evidence="10" type="primary">LOC101847509</name>
</gene>
<organism evidence="9 10">
    <name type="scientific">Aplysia californica</name>
    <name type="common">California sea hare</name>
    <dbReference type="NCBI Taxonomy" id="6500"/>
    <lineage>
        <taxon>Eukaryota</taxon>
        <taxon>Metazoa</taxon>
        <taxon>Spiralia</taxon>
        <taxon>Lophotrochozoa</taxon>
        <taxon>Mollusca</taxon>
        <taxon>Gastropoda</taxon>
        <taxon>Heterobranchia</taxon>
        <taxon>Euthyneura</taxon>
        <taxon>Tectipleura</taxon>
        <taxon>Aplysiida</taxon>
        <taxon>Aplysioidea</taxon>
        <taxon>Aplysiidae</taxon>
        <taxon>Aplysia</taxon>
    </lineage>
</organism>
<dbReference type="SUPFAM" id="SSF50978">
    <property type="entry name" value="WD40 repeat-like"/>
    <property type="match status" value="1"/>
</dbReference>
<dbReference type="InterPro" id="IPR015943">
    <property type="entry name" value="WD40/YVTN_repeat-like_dom_sf"/>
</dbReference>
<keyword evidence="4" id="KW-0833">Ubl conjugation pathway</keyword>
<dbReference type="Gene3D" id="2.130.10.10">
    <property type="entry name" value="YVTN repeat-like/Quinoprotein amine dehydrogenase"/>
    <property type="match status" value="1"/>
</dbReference>
<dbReference type="PANTHER" id="PTHR13260">
    <property type="entry name" value="ANAPHASE PROMOTING COMPLEX SUBUNIT 4 APC4"/>
    <property type="match status" value="1"/>
</dbReference>
<dbReference type="Proteomes" id="UP000694888">
    <property type="component" value="Unplaced"/>
</dbReference>
<dbReference type="InterPro" id="IPR036322">
    <property type="entry name" value="WD40_repeat_dom_sf"/>
</dbReference>
<evidence type="ECO:0000256" key="4">
    <source>
        <dbReference type="ARBA" id="ARBA00022786"/>
    </source>
</evidence>
<evidence type="ECO:0000256" key="1">
    <source>
        <dbReference type="ARBA" id="ARBA00016067"/>
    </source>
</evidence>
<sequence>MTMAEEIKKFKLREEKHVMTEVEYMAWSPSMDLLALGNKNGEVIVNRLSWQRVWSLSAPSEGDKVGGLAWRPDGKVIAVGYKSGIIRVCDVEKGDQVYIAAVKGAVTNVVWLEQSKQLSEGEEHYAEDNSENYLPSAKQQQTLYSERNVSKEQSGLEAYERFRYLTSQKELNLLIVGSDASEVSIFSYGAFPTAIVDLSSDEIPECMSVDDALISPDLSCLSIILKSTVEGIIQYRIKTMDTNLLIARHEEIRLLAAKYVMVASAQMELQVIIQQMCEAWEDILREMDSRLLKLAETKRKRADTSVGNDFLELLLFGTTSLDFESFLLTELTDKGLKKLGFSVENSYSNIQKLVVRQLQRVSQNITAHLSDLHGMSQWYDRYAVLGLRPEILRDAVRTAGAFSVSGSELQQVIDASMKNFKAFFRWLYIAIMRLSNEQLPPDLAKMTQHDINFVAEFLRDNFGEPEDPEPAAATAGDEGKSKPPQVFRLEKVGQYLKNEDVTQPPNYHENPWIQFLNAATFHKDSKVLYPSMLGKSLLQRKELLDKAVGNAVLEPAKVIGASMSPVSCFSLFSVKESPEPSSQPPKVCQFTDEDLGCIWTAYVQEYFPCKFLYIMCHPVSDVSSVELIKIHIGRIGDPDLDDSIQGLDRPPSDEHVFLDFAMFNSQTLTLLLSEAGDEEVSLLLQLPLSVLPKEHFTHLSPAALDRDLVLPALNAGPLLPAAGVNYQTNASGLAIAVGGIRTTASLLLKSQRRIRLFLLEEGDGDDDDDEDEDGPRSEAMMTMSRDGENGGDDDDKENMAD</sequence>
<proteinExistence type="predicted"/>
<evidence type="ECO:0000256" key="2">
    <source>
        <dbReference type="ARBA" id="ARBA00022618"/>
    </source>
</evidence>
<feature type="domain" description="Anaphase-promoting complex subunit 4-like WD40" evidence="7">
    <location>
        <begin position="25"/>
        <end position="113"/>
    </location>
</feature>
<reference evidence="10" key="1">
    <citation type="submission" date="2025-08" db="UniProtKB">
        <authorList>
            <consortium name="RefSeq"/>
        </authorList>
    </citation>
    <scope>IDENTIFICATION</scope>
</reference>
<evidence type="ECO:0000259" key="7">
    <source>
        <dbReference type="Pfam" id="PF12894"/>
    </source>
</evidence>
<dbReference type="Pfam" id="PF12896">
    <property type="entry name" value="ANAPC4"/>
    <property type="match status" value="1"/>
</dbReference>
<feature type="compositionally biased region" description="Acidic residues" evidence="6">
    <location>
        <begin position="789"/>
        <end position="801"/>
    </location>
</feature>
<accession>A0ABM1A4C5</accession>
<dbReference type="Pfam" id="PF12894">
    <property type="entry name" value="ANAPC4_WD40"/>
    <property type="match status" value="1"/>
</dbReference>
<evidence type="ECO:0000256" key="6">
    <source>
        <dbReference type="SAM" id="MobiDB-lite"/>
    </source>
</evidence>
<dbReference type="InterPro" id="IPR024977">
    <property type="entry name" value="Apc4-like_WD40_dom"/>
</dbReference>
<evidence type="ECO:0000313" key="9">
    <source>
        <dbReference type="Proteomes" id="UP000694888"/>
    </source>
</evidence>
<feature type="domain" description="Anaphase-promoting complex subunit 4 long" evidence="8">
    <location>
        <begin position="238"/>
        <end position="436"/>
    </location>
</feature>
<keyword evidence="9" id="KW-1185">Reference proteome</keyword>
<evidence type="ECO:0000313" key="10">
    <source>
        <dbReference type="RefSeq" id="XP_012940593.1"/>
    </source>
</evidence>
<dbReference type="PANTHER" id="PTHR13260:SF0">
    <property type="entry name" value="ANAPHASE-PROMOTING COMPLEX SUBUNIT 4"/>
    <property type="match status" value="1"/>
</dbReference>
<dbReference type="GeneID" id="101847509"/>
<keyword evidence="2" id="KW-0132">Cell division</keyword>
<feature type="compositionally biased region" description="Acidic residues" evidence="6">
    <location>
        <begin position="760"/>
        <end position="773"/>
    </location>
</feature>
<dbReference type="RefSeq" id="XP_012940593.1">
    <property type="nucleotide sequence ID" value="XM_013085139.2"/>
</dbReference>